<evidence type="ECO:0000256" key="2">
    <source>
        <dbReference type="ARBA" id="ARBA00022475"/>
    </source>
</evidence>
<dbReference type="PANTHER" id="PTHR42723:SF1">
    <property type="entry name" value="CHLOROPHYLL SYNTHASE, CHLOROPLASTIC"/>
    <property type="match status" value="1"/>
</dbReference>
<gene>
    <name evidence="7" type="ORF">MEBOL_006015</name>
</gene>
<evidence type="ECO:0000256" key="3">
    <source>
        <dbReference type="ARBA" id="ARBA00022692"/>
    </source>
</evidence>
<feature type="transmembrane region" description="Helical" evidence="6">
    <location>
        <begin position="162"/>
        <end position="180"/>
    </location>
</feature>
<protein>
    <submittedName>
        <fullName evidence="7">Ubiquinone biosynthesis protein UbiA</fullName>
    </submittedName>
</protein>
<dbReference type="AlphaFoldDB" id="A0A250ILA6"/>
<feature type="transmembrane region" description="Helical" evidence="6">
    <location>
        <begin position="224"/>
        <end position="244"/>
    </location>
</feature>
<dbReference type="Pfam" id="PF01040">
    <property type="entry name" value="UbiA"/>
    <property type="match status" value="1"/>
</dbReference>
<evidence type="ECO:0000313" key="7">
    <source>
        <dbReference type="EMBL" id="ATB32535.1"/>
    </source>
</evidence>
<evidence type="ECO:0000256" key="5">
    <source>
        <dbReference type="ARBA" id="ARBA00023136"/>
    </source>
</evidence>
<dbReference type="InterPro" id="IPR000537">
    <property type="entry name" value="UbiA_prenyltransferase"/>
</dbReference>
<keyword evidence="3 6" id="KW-0812">Transmembrane</keyword>
<dbReference type="Proteomes" id="UP000217289">
    <property type="component" value="Chromosome"/>
</dbReference>
<proteinExistence type="predicted"/>
<feature type="transmembrane region" description="Helical" evidence="6">
    <location>
        <begin position="186"/>
        <end position="203"/>
    </location>
</feature>
<keyword evidence="8" id="KW-1185">Reference proteome</keyword>
<feature type="transmembrane region" description="Helical" evidence="6">
    <location>
        <begin position="289"/>
        <end position="306"/>
    </location>
</feature>
<dbReference type="Gene3D" id="1.10.357.140">
    <property type="entry name" value="UbiA prenyltransferase"/>
    <property type="match status" value="1"/>
</dbReference>
<sequence>MDSNSLVGAAGLPQAEARRSGLGLLLFEPRLIWNFIRYDLSTTLVPNLLFLLAAWQSVDSSVLQLASALSRGAAYFLLYVLTFCLSNQLNGIEEDRINKPDRPLVRGDVSVAGAQARLWGYSLLFCVVGLASGALGWALVWITVTYLHNVVGMARHWFGKDLCMGVGIVAGLVPAWELVTPMTPTAWTWVLTLAISVFVLAPTQDLRDIEGDKLSRRRTLPIALGERATRIFLSVGFVVLAFTTHYLLMDSAWERWSVRVCDALLFLLCGTIALRVVMWRTPRADHQTYMYFTAWYCMVLVSACVVL</sequence>
<dbReference type="KEGG" id="mbd:MEBOL_006015"/>
<keyword evidence="5 6" id="KW-0472">Membrane</keyword>
<accession>A0A250ILA6</accession>
<keyword evidence="4 6" id="KW-1133">Transmembrane helix</keyword>
<keyword evidence="2" id="KW-1003">Cell membrane</keyword>
<evidence type="ECO:0000256" key="1">
    <source>
        <dbReference type="ARBA" id="ARBA00004141"/>
    </source>
</evidence>
<dbReference type="GO" id="GO:0016020">
    <property type="term" value="C:membrane"/>
    <property type="evidence" value="ECO:0007669"/>
    <property type="project" value="UniProtKB-SubCell"/>
</dbReference>
<evidence type="ECO:0000313" key="8">
    <source>
        <dbReference type="Proteomes" id="UP000217289"/>
    </source>
</evidence>
<dbReference type="InterPro" id="IPR050475">
    <property type="entry name" value="Prenyltransferase_related"/>
</dbReference>
<dbReference type="GO" id="GO:0016765">
    <property type="term" value="F:transferase activity, transferring alkyl or aryl (other than methyl) groups"/>
    <property type="evidence" value="ECO:0007669"/>
    <property type="project" value="InterPro"/>
</dbReference>
<dbReference type="OrthoDB" id="152343at2"/>
<reference evidence="7 8" key="1">
    <citation type="submission" date="2017-06" db="EMBL/GenBank/DDBJ databases">
        <authorList>
            <person name="Kim H.J."/>
            <person name="Triplett B.A."/>
        </authorList>
    </citation>
    <scope>NUCLEOTIDE SEQUENCE [LARGE SCALE GENOMIC DNA]</scope>
    <source>
        <strain evidence="7 8">DSM 14713</strain>
    </source>
</reference>
<dbReference type="RefSeq" id="WP_157823762.1">
    <property type="nucleotide sequence ID" value="NZ_CP022163.1"/>
</dbReference>
<name>A0A250ILA6_9BACT</name>
<evidence type="ECO:0000256" key="4">
    <source>
        <dbReference type="ARBA" id="ARBA00022989"/>
    </source>
</evidence>
<dbReference type="CDD" id="cd13965">
    <property type="entry name" value="PT_UbiA_3"/>
    <property type="match status" value="1"/>
</dbReference>
<comment type="subcellular location">
    <subcellularLocation>
        <location evidence="1">Membrane</location>
        <topology evidence="1">Multi-pass membrane protein</topology>
    </subcellularLocation>
</comment>
<keyword evidence="7" id="KW-0830">Ubiquinone</keyword>
<dbReference type="EMBL" id="CP022163">
    <property type="protein sequence ID" value="ATB32535.1"/>
    <property type="molecule type" value="Genomic_DNA"/>
</dbReference>
<dbReference type="PANTHER" id="PTHR42723">
    <property type="entry name" value="CHLOROPHYLL SYNTHASE"/>
    <property type="match status" value="1"/>
</dbReference>
<feature type="transmembrane region" description="Helical" evidence="6">
    <location>
        <begin position="118"/>
        <end position="142"/>
    </location>
</feature>
<feature type="transmembrane region" description="Helical" evidence="6">
    <location>
        <begin position="256"/>
        <end position="277"/>
    </location>
</feature>
<evidence type="ECO:0000256" key="6">
    <source>
        <dbReference type="SAM" id="Phobius"/>
    </source>
</evidence>
<organism evidence="7 8">
    <name type="scientific">Melittangium boletus DSM 14713</name>
    <dbReference type="NCBI Taxonomy" id="1294270"/>
    <lineage>
        <taxon>Bacteria</taxon>
        <taxon>Pseudomonadati</taxon>
        <taxon>Myxococcota</taxon>
        <taxon>Myxococcia</taxon>
        <taxon>Myxococcales</taxon>
        <taxon>Cystobacterineae</taxon>
        <taxon>Archangiaceae</taxon>
        <taxon>Melittangium</taxon>
    </lineage>
</organism>
<dbReference type="InterPro" id="IPR044878">
    <property type="entry name" value="UbiA_sf"/>
</dbReference>